<dbReference type="InterPro" id="IPR000594">
    <property type="entry name" value="ThiF_NAD_FAD-bd"/>
</dbReference>
<dbReference type="GO" id="GO:0008146">
    <property type="term" value="F:sulfotransferase activity"/>
    <property type="evidence" value="ECO:0007669"/>
    <property type="project" value="TreeGrafter"/>
</dbReference>
<evidence type="ECO:0000259" key="2">
    <source>
        <dbReference type="Pfam" id="PF00899"/>
    </source>
</evidence>
<dbReference type="InterPro" id="IPR036873">
    <property type="entry name" value="Rhodanese-like_dom_sf"/>
</dbReference>
<protein>
    <submittedName>
        <fullName evidence="3">Molybdopterin or thiamine biosynthesis adenylyltransferase</fullName>
    </submittedName>
</protein>
<dbReference type="InterPro" id="IPR035985">
    <property type="entry name" value="Ubiquitin-activating_enz"/>
</dbReference>
<comment type="similarity">
    <text evidence="1">Belongs to the HesA/MoeB/ThiF family.</text>
</comment>
<feature type="domain" description="THIF-type NAD/FAD binding fold" evidence="2">
    <location>
        <begin position="3"/>
        <end position="227"/>
    </location>
</feature>
<accession>A0A1G6GJK1</accession>
<dbReference type="Proteomes" id="UP000242501">
    <property type="component" value="Unassembled WGS sequence"/>
</dbReference>
<dbReference type="EMBL" id="FMYL01000001">
    <property type="protein sequence ID" value="SDB81366.1"/>
    <property type="molecule type" value="Genomic_DNA"/>
</dbReference>
<dbReference type="OrthoDB" id="9804286at2"/>
<dbReference type="STRING" id="1219383.SAMN05421733_101132"/>
<dbReference type="SUPFAM" id="SSF69572">
    <property type="entry name" value="Activating enzymes of the ubiquitin-like proteins"/>
    <property type="match status" value="1"/>
</dbReference>
<evidence type="ECO:0000313" key="4">
    <source>
        <dbReference type="Proteomes" id="UP000242501"/>
    </source>
</evidence>
<sequence length="324" mass="35666">MRYDRQIQMAEIGEQGQHKLQNARVLVVGAGGLGCQVLPLLVGAGVGFIRIYDADVVDETNLHRQTLYRMSDIGIKKVHAAIQTLQGLNPEVVMEGHATRLYVQNIEQALQDIDVVIDAADNFVTTYLLSDICFAYHIPFVSASVIMREGYVGAFCAGAPSYRAIFPRISQQLGSCNTQGVMGPAVAVVGAMQAQVALSLLLDFKPSVLGQFFQFDFTTWQHRTMKFHLAEEPVDIPVTFIDVQAMQADDYVVDLRSEQELKTAPAIQSNIRLSVDECKTFIWPNSTKRLVLVCRQGVRALSVGQYLNDAQGIENIAILAMGDG</sequence>
<organism evidence="3 4">
    <name type="scientific">Acinetobacter boissieri</name>
    <dbReference type="NCBI Taxonomy" id="1219383"/>
    <lineage>
        <taxon>Bacteria</taxon>
        <taxon>Pseudomonadati</taxon>
        <taxon>Pseudomonadota</taxon>
        <taxon>Gammaproteobacteria</taxon>
        <taxon>Moraxellales</taxon>
        <taxon>Moraxellaceae</taxon>
        <taxon>Acinetobacter</taxon>
    </lineage>
</organism>
<reference evidence="4" key="1">
    <citation type="submission" date="2016-09" db="EMBL/GenBank/DDBJ databases">
        <authorList>
            <person name="Varghese N."/>
            <person name="Submissions S."/>
        </authorList>
    </citation>
    <scope>NUCLEOTIDE SEQUENCE [LARGE SCALE GENOMIC DNA]</scope>
    <source>
        <strain evidence="4">ANC 4422</strain>
    </source>
</reference>
<dbReference type="Gene3D" id="3.40.50.720">
    <property type="entry name" value="NAD(P)-binding Rossmann-like Domain"/>
    <property type="match status" value="1"/>
</dbReference>
<dbReference type="GO" id="GO:0008641">
    <property type="term" value="F:ubiquitin-like modifier activating enzyme activity"/>
    <property type="evidence" value="ECO:0007669"/>
    <property type="project" value="InterPro"/>
</dbReference>
<dbReference type="RefSeq" id="WP_092746407.1">
    <property type="nucleotide sequence ID" value="NZ_FMYL01000001.1"/>
</dbReference>
<name>A0A1G6GJK1_9GAMM</name>
<dbReference type="PANTHER" id="PTHR10953">
    <property type="entry name" value="UBIQUITIN-ACTIVATING ENZYME E1"/>
    <property type="match status" value="1"/>
</dbReference>
<keyword evidence="3" id="KW-0548">Nucleotidyltransferase</keyword>
<dbReference type="CDD" id="cd00158">
    <property type="entry name" value="RHOD"/>
    <property type="match status" value="1"/>
</dbReference>
<dbReference type="PANTHER" id="PTHR10953:SF102">
    <property type="entry name" value="ADENYLYLTRANSFERASE AND SULFURTRANSFERASE MOCS3"/>
    <property type="match status" value="1"/>
</dbReference>
<proteinExistence type="inferred from homology"/>
<dbReference type="PROSITE" id="PS51257">
    <property type="entry name" value="PROKAR_LIPOPROTEIN"/>
    <property type="match status" value="1"/>
</dbReference>
<dbReference type="GO" id="GO:0005829">
    <property type="term" value="C:cytosol"/>
    <property type="evidence" value="ECO:0007669"/>
    <property type="project" value="TreeGrafter"/>
</dbReference>
<evidence type="ECO:0000313" key="3">
    <source>
        <dbReference type="EMBL" id="SDB81366.1"/>
    </source>
</evidence>
<dbReference type="CDD" id="cd00757">
    <property type="entry name" value="ThiF_MoeB_HesA_family"/>
    <property type="match status" value="1"/>
</dbReference>
<dbReference type="GO" id="GO:0016779">
    <property type="term" value="F:nucleotidyltransferase activity"/>
    <property type="evidence" value="ECO:0007669"/>
    <property type="project" value="UniProtKB-KW"/>
</dbReference>
<evidence type="ECO:0000256" key="1">
    <source>
        <dbReference type="ARBA" id="ARBA00009919"/>
    </source>
</evidence>
<dbReference type="FunFam" id="3.40.50.720:FF:000080">
    <property type="entry name" value="Thiazole biosynthesis adenylyltransferase ThiF"/>
    <property type="match status" value="1"/>
</dbReference>
<keyword evidence="4" id="KW-1185">Reference proteome</keyword>
<dbReference type="GO" id="GO:0004792">
    <property type="term" value="F:thiosulfate-cyanide sulfurtransferase activity"/>
    <property type="evidence" value="ECO:0007669"/>
    <property type="project" value="TreeGrafter"/>
</dbReference>
<dbReference type="Pfam" id="PF00899">
    <property type="entry name" value="ThiF"/>
    <property type="match status" value="1"/>
</dbReference>
<dbReference type="SUPFAM" id="SSF52821">
    <property type="entry name" value="Rhodanese/Cell cycle control phosphatase"/>
    <property type="match status" value="1"/>
</dbReference>
<gene>
    <name evidence="3" type="ORF">SAMN05421733_101132</name>
</gene>
<dbReference type="InterPro" id="IPR045886">
    <property type="entry name" value="ThiF/MoeB/HesA"/>
</dbReference>
<keyword evidence="3" id="KW-0808">Transferase</keyword>
<dbReference type="AlphaFoldDB" id="A0A1G6GJK1"/>